<dbReference type="OrthoDB" id="1932527at2759"/>
<evidence type="ECO:0008006" key="3">
    <source>
        <dbReference type="Google" id="ProtNLM"/>
    </source>
</evidence>
<dbReference type="Proteomes" id="UP000886520">
    <property type="component" value="Chromosome 15"/>
</dbReference>
<dbReference type="EMBL" id="JABFUD020000015">
    <property type="protein sequence ID" value="KAI5069584.1"/>
    <property type="molecule type" value="Genomic_DNA"/>
</dbReference>
<reference evidence="1" key="1">
    <citation type="submission" date="2021-01" db="EMBL/GenBank/DDBJ databases">
        <title>Adiantum capillus-veneris genome.</title>
        <authorList>
            <person name="Fang Y."/>
            <person name="Liao Q."/>
        </authorList>
    </citation>
    <scope>NUCLEOTIDE SEQUENCE</scope>
    <source>
        <strain evidence="1">H3</strain>
        <tissue evidence="1">Leaf</tissue>
    </source>
</reference>
<evidence type="ECO:0000313" key="1">
    <source>
        <dbReference type="EMBL" id="KAI5069584.1"/>
    </source>
</evidence>
<evidence type="ECO:0000313" key="2">
    <source>
        <dbReference type="Proteomes" id="UP000886520"/>
    </source>
</evidence>
<comment type="caution">
    <text evidence="1">The sequence shown here is derived from an EMBL/GenBank/DDBJ whole genome shotgun (WGS) entry which is preliminary data.</text>
</comment>
<accession>A0A9D4UL44</accession>
<keyword evidence="2" id="KW-1185">Reference proteome</keyword>
<organism evidence="1 2">
    <name type="scientific">Adiantum capillus-veneris</name>
    <name type="common">Maidenhair fern</name>
    <dbReference type="NCBI Taxonomy" id="13818"/>
    <lineage>
        <taxon>Eukaryota</taxon>
        <taxon>Viridiplantae</taxon>
        <taxon>Streptophyta</taxon>
        <taxon>Embryophyta</taxon>
        <taxon>Tracheophyta</taxon>
        <taxon>Polypodiopsida</taxon>
        <taxon>Polypodiidae</taxon>
        <taxon>Polypodiales</taxon>
        <taxon>Pteridineae</taxon>
        <taxon>Pteridaceae</taxon>
        <taxon>Vittarioideae</taxon>
        <taxon>Adiantum</taxon>
    </lineage>
</organism>
<proteinExistence type="predicted"/>
<name>A0A9D4UL44_ADICA</name>
<gene>
    <name evidence="1" type="ORF">GOP47_0015885</name>
</gene>
<protein>
    <recommendedName>
        <fullName evidence="3">Reverse transcriptase domain-containing protein</fullName>
    </recommendedName>
</protein>
<sequence>MDHMGFGLELIHFVRTLFGNARATIAINNSLSDAFELNKSVRQGCCLAPLLFAIALYGINWLINRYTDQGLIEGIRLPHSGKQQVLSQFADYTNVLLKKENISSGRILIHFVWLLD</sequence>
<dbReference type="AlphaFoldDB" id="A0A9D4UL44"/>